<dbReference type="Gene3D" id="1.20.5.1930">
    <property type="match status" value="1"/>
</dbReference>
<feature type="domain" description="Signal transduction histidine kinase subgroup 3 dimerisation and phosphoacceptor" evidence="10">
    <location>
        <begin position="214"/>
        <end position="280"/>
    </location>
</feature>
<evidence type="ECO:0000313" key="11">
    <source>
        <dbReference type="EMBL" id="MBD0379277.1"/>
    </source>
</evidence>
<name>A0A926KK58_9BACL</name>
<keyword evidence="9" id="KW-0812">Transmembrane</keyword>
<evidence type="ECO:0000256" key="8">
    <source>
        <dbReference type="ARBA" id="ARBA00023012"/>
    </source>
</evidence>
<reference evidence="11" key="1">
    <citation type="submission" date="2020-09" db="EMBL/GenBank/DDBJ databases">
        <title>Draft Genome Sequence of Paenibacillus sp. WST5.</title>
        <authorList>
            <person name="Bao Z."/>
        </authorList>
    </citation>
    <scope>NUCLEOTIDE SEQUENCE</scope>
    <source>
        <strain evidence="11">WST5</strain>
    </source>
</reference>
<keyword evidence="5" id="KW-0547">Nucleotide-binding</keyword>
<dbReference type="GO" id="GO:0005524">
    <property type="term" value="F:ATP binding"/>
    <property type="evidence" value="ECO:0007669"/>
    <property type="project" value="UniProtKB-KW"/>
</dbReference>
<dbReference type="GO" id="GO:0016020">
    <property type="term" value="C:membrane"/>
    <property type="evidence" value="ECO:0007669"/>
    <property type="project" value="InterPro"/>
</dbReference>
<dbReference type="Gene3D" id="3.30.565.10">
    <property type="entry name" value="Histidine kinase-like ATPase, C-terminal domain"/>
    <property type="match status" value="1"/>
</dbReference>
<feature type="transmembrane region" description="Helical" evidence="9">
    <location>
        <begin position="63"/>
        <end position="90"/>
    </location>
</feature>
<keyword evidence="6 11" id="KW-0418">Kinase</keyword>
<keyword evidence="12" id="KW-1185">Reference proteome</keyword>
<protein>
    <recommendedName>
        <fullName evidence="2">histidine kinase</fullName>
        <ecNumber evidence="2">2.7.13.3</ecNumber>
    </recommendedName>
</protein>
<evidence type="ECO:0000256" key="1">
    <source>
        <dbReference type="ARBA" id="ARBA00000085"/>
    </source>
</evidence>
<keyword evidence="8" id="KW-0902">Two-component regulatory system</keyword>
<gene>
    <name evidence="11" type="ORF">ICC18_03950</name>
</gene>
<keyword evidence="9" id="KW-0472">Membrane</keyword>
<dbReference type="GO" id="GO:0046983">
    <property type="term" value="F:protein dimerization activity"/>
    <property type="evidence" value="ECO:0007669"/>
    <property type="project" value="InterPro"/>
</dbReference>
<dbReference type="GO" id="GO:0000155">
    <property type="term" value="F:phosphorelay sensor kinase activity"/>
    <property type="evidence" value="ECO:0007669"/>
    <property type="project" value="InterPro"/>
</dbReference>
<dbReference type="Proteomes" id="UP000650466">
    <property type="component" value="Unassembled WGS sequence"/>
</dbReference>
<keyword evidence="4" id="KW-0808">Transferase</keyword>
<evidence type="ECO:0000256" key="4">
    <source>
        <dbReference type="ARBA" id="ARBA00022679"/>
    </source>
</evidence>
<evidence type="ECO:0000256" key="2">
    <source>
        <dbReference type="ARBA" id="ARBA00012438"/>
    </source>
</evidence>
<dbReference type="InterPro" id="IPR036890">
    <property type="entry name" value="HATPase_C_sf"/>
</dbReference>
<feature type="transmembrane region" description="Helical" evidence="9">
    <location>
        <begin position="150"/>
        <end position="170"/>
    </location>
</feature>
<keyword evidence="7" id="KW-0067">ATP-binding</keyword>
<evidence type="ECO:0000256" key="9">
    <source>
        <dbReference type="SAM" id="Phobius"/>
    </source>
</evidence>
<keyword evidence="9" id="KW-1133">Transmembrane helix</keyword>
<dbReference type="AlphaFoldDB" id="A0A926KK58"/>
<dbReference type="InterPro" id="IPR050482">
    <property type="entry name" value="Sensor_HK_TwoCompSys"/>
</dbReference>
<organism evidence="11 12">
    <name type="scientific">Paenibacillus sedimenti</name>
    <dbReference type="NCBI Taxonomy" id="2770274"/>
    <lineage>
        <taxon>Bacteria</taxon>
        <taxon>Bacillati</taxon>
        <taxon>Bacillota</taxon>
        <taxon>Bacilli</taxon>
        <taxon>Bacillales</taxon>
        <taxon>Paenibacillaceae</taxon>
        <taxon>Paenibacillus</taxon>
    </lineage>
</organism>
<proteinExistence type="predicted"/>
<sequence>MTKVIYGQIPATPSKNCAIIFVNLLEKDGNGLTALLPLTRYMLILIPAIASMYLENYSSYGKFVFFTLLLIWIAELRRIALLASFSFFILLIEIGFGAWLSYSYGGLLFLTFYSTQLSYVQLAGSQYRYPCLLLQLILLNISLHEQPASHYVIANLIFIALTLLLLQLLFTSQNKEEVELVYDRLRRKHYELDEARMQLIDYARKVENIAQADERNRISRDIHDDLGHKLIRLKMMMEAGIRILPAQQQQGMDMMLSVRDQLTESMELLRATVRRLKPDEGTMQTYSLNKLIEELIRDSGITIDLEIYGMPYALYPSLEFILYRNAQEAVTNAIRHGGATQVLIELTYEPKLITMNISNNGALPTDTSIKGLGISGMEERAKVIGGQLFVSVDERYNVTTVLPAYRHAQSM</sequence>
<dbReference type="EC" id="2.7.13.3" evidence="2"/>
<evidence type="ECO:0000313" key="12">
    <source>
        <dbReference type="Proteomes" id="UP000650466"/>
    </source>
</evidence>
<evidence type="ECO:0000259" key="10">
    <source>
        <dbReference type="Pfam" id="PF07730"/>
    </source>
</evidence>
<dbReference type="PANTHER" id="PTHR24421:SF10">
    <property type="entry name" value="NITRATE_NITRITE SENSOR PROTEIN NARQ"/>
    <property type="match status" value="1"/>
</dbReference>
<dbReference type="SUPFAM" id="SSF55874">
    <property type="entry name" value="ATPase domain of HSP90 chaperone/DNA topoisomerase II/histidine kinase"/>
    <property type="match status" value="1"/>
</dbReference>
<accession>A0A926KK58</accession>
<comment type="caution">
    <text evidence="11">The sequence shown here is derived from an EMBL/GenBank/DDBJ whole genome shotgun (WGS) entry which is preliminary data.</text>
</comment>
<evidence type="ECO:0000256" key="6">
    <source>
        <dbReference type="ARBA" id="ARBA00022777"/>
    </source>
</evidence>
<dbReference type="InterPro" id="IPR011712">
    <property type="entry name" value="Sig_transdc_His_kin_sub3_dim/P"/>
</dbReference>
<dbReference type="Pfam" id="PF07730">
    <property type="entry name" value="HisKA_3"/>
    <property type="match status" value="1"/>
</dbReference>
<comment type="catalytic activity">
    <reaction evidence="1">
        <text>ATP + protein L-histidine = ADP + protein N-phospho-L-histidine.</text>
        <dbReference type="EC" id="2.7.13.3"/>
    </reaction>
</comment>
<dbReference type="CDD" id="cd16917">
    <property type="entry name" value="HATPase_UhpB-NarQ-NarX-like"/>
    <property type="match status" value="1"/>
</dbReference>
<evidence type="ECO:0000256" key="5">
    <source>
        <dbReference type="ARBA" id="ARBA00022741"/>
    </source>
</evidence>
<feature type="transmembrane region" description="Helical" evidence="9">
    <location>
        <begin position="34"/>
        <end position="54"/>
    </location>
</feature>
<dbReference type="PANTHER" id="PTHR24421">
    <property type="entry name" value="NITRATE/NITRITE SENSOR PROTEIN NARX-RELATED"/>
    <property type="match status" value="1"/>
</dbReference>
<dbReference type="EMBL" id="JACVVD010000001">
    <property type="protein sequence ID" value="MBD0379277.1"/>
    <property type="molecule type" value="Genomic_DNA"/>
</dbReference>
<keyword evidence="3" id="KW-0597">Phosphoprotein</keyword>
<evidence type="ECO:0000256" key="3">
    <source>
        <dbReference type="ARBA" id="ARBA00022553"/>
    </source>
</evidence>
<evidence type="ECO:0000256" key="7">
    <source>
        <dbReference type="ARBA" id="ARBA00022840"/>
    </source>
</evidence>